<dbReference type="Proteomes" id="UP000614410">
    <property type="component" value="Unassembled WGS sequence"/>
</dbReference>
<proteinExistence type="predicted"/>
<dbReference type="InterPro" id="IPR010662">
    <property type="entry name" value="RBBP9/YdeN"/>
</dbReference>
<sequence length="143" mass="15319">MQQWLDVLDQELAALDGEQRVVVCHSLACLLWFRAAERGLRAAHPVDRLLLVSPPASECLPVGGASFRLDRFDADAVRASVDGEIAMACSDADPYNPAGAQSLYGDALGITASIFEGAGHITPDTGFGSWPFACEWCRAQPQT</sequence>
<dbReference type="Gene3D" id="3.40.50.1820">
    <property type="entry name" value="alpha/beta hydrolase"/>
    <property type="match status" value="1"/>
</dbReference>
<dbReference type="EMBL" id="JAEKNN010000058">
    <property type="protein sequence ID" value="MBJ7610175.1"/>
    <property type="molecule type" value="Genomic_DNA"/>
</dbReference>
<dbReference type="AlphaFoldDB" id="A0A934NGL7"/>
<accession>A0A934NGL7</accession>
<evidence type="ECO:0000313" key="1">
    <source>
        <dbReference type="EMBL" id="MBJ7610175.1"/>
    </source>
</evidence>
<reference evidence="1 2" key="1">
    <citation type="submission" date="2020-10" db="EMBL/GenBank/DDBJ databases">
        <title>Ca. Dormibacterota MAGs.</title>
        <authorList>
            <person name="Montgomery K."/>
        </authorList>
    </citation>
    <scope>NUCLEOTIDE SEQUENCE [LARGE SCALE GENOMIC DNA]</scope>
    <source>
        <strain evidence="1">Mitchell_Peninsula_5</strain>
    </source>
</reference>
<protein>
    <submittedName>
        <fullName evidence="1">Alpha/beta hydrolase</fullName>
    </submittedName>
</protein>
<dbReference type="Pfam" id="PF06821">
    <property type="entry name" value="Ser_hydrolase"/>
    <property type="match status" value="1"/>
</dbReference>
<dbReference type="SUPFAM" id="SSF53474">
    <property type="entry name" value="alpha/beta-Hydrolases"/>
    <property type="match status" value="1"/>
</dbReference>
<comment type="caution">
    <text evidence="1">The sequence shown here is derived from an EMBL/GenBank/DDBJ whole genome shotgun (WGS) entry which is preliminary data.</text>
</comment>
<dbReference type="InterPro" id="IPR029058">
    <property type="entry name" value="AB_hydrolase_fold"/>
</dbReference>
<gene>
    <name evidence="1" type="ORF">JF887_12200</name>
</gene>
<organism evidence="1 2">
    <name type="scientific">Candidatus Amunia macphersoniae</name>
    <dbReference type="NCBI Taxonomy" id="3127014"/>
    <lineage>
        <taxon>Bacteria</taxon>
        <taxon>Bacillati</taxon>
        <taxon>Candidatus Dormiibacterota</taxon>
        <taxon>Candidatus Dormibacteria</taxon>
        <taxon>Candidatus Aeolococcales</taxon>
        <taxon>Candidatus Aeolococcaceae</taxon>
        <taxon>Candidatus Amunia</taxon>
    </lineage>
</organism>
<keyword evidence="1" id="KW-0378">Hydrolase</keyword>
<dbReference type="GO" id="GO:0016787">
    <property type="term" value="F:hydrolase activity"/>
    <property type="evidence" value="ECO:0007669"/>
    <property type="project" value="UniProtKB-KW"/>
</dbReference>
<evidence type="ECO:0000313" key="2">
    <source>
        <dbReference type="Proteomes" id="UP000614410"/>
    </source>
</evidence>
<name>A0A934NGL7_9BACT</name>